<dbReference type="Pfam" id="PF13937">
    <property type="entry name" value="DUF4212"/>
    <property type="match status" value="1"/>
</dbReference>
<feature type="domain" description="Sodium symporter small subunit" evidence="3">
    <location>
        <begin position="26"/>
        <end position="85"/>
    </location>
</feature>
<accession>A0ABV2QEZ9</accession>
<feature type="transmembrane region" description="Helical" evidence="2">
    <location>
        <begin position="27"/>
        <end position="46"/>
    </location>
</feature>
<feature type="transmembrane region" description="Helical" evidence="2">
    <location>
        <begin position="58"/>
        <end position="81"/>
    </location>
</feature>
<evidence type="ECO:0000256" key="1">
    <source>
        <dbReference type="SAM" id="MobiDB-lite"/>
    </source>
</evidence>
<dbReference type="Proteomes" id="UP001549320">
    <property type="component" value="Unassembled WGS sequence"/>
</dbReference>
<evidence type="ECO:0000313" key="4">
    <source>
        <dbReference type="EMBL" id="MET4579468.1"/>
    </source>
</evidence>
<feature type="region of interest" description="Disordered" evidence="1">
    <location>
        <begin position="1"/>
        <end position="22"/>
    </location>
</feature>
<dbReference type="NCBIfam" id="TIGR03647">
    <property type="entry name" value="Na_symport_sm"/>
    <property type="match status" value="1"/>
</dbReference>
<dbReference type="EMBL" id="JBEPSH010000009">
    <property type="protein sequence ID" value="MET4579468.1"/>
    <property type="molecule type" value="Genomic_DNA"/>
</dbReference>
<evidence type="ECO:0000256" key="2">
    <source>
        <dbReference type="SAM" id="Phobius"/>
    </source>
</evidence>
<comment type="caution">
    <text evidence="4">The sequence shown here is derived from an EMBL/GenBank/DDBJ whole genome shotgun (WGS) entry which is preliminary data.</text>
</comment>
<organism evidence="4 5">
    <name type="scientific">Ottowia thiooxydans</name>
    <dbReference type="NCBI Taxonomy" id="219182"/>
    <lineage>
        <taxon>Bacteria</taxon>
        <taxon>Pseudomonadati</taxon>
        <taxon>Pseudomonadota</taxon>
        <taxon>Betaproteobacteria</taxon>
        <taxon>Burkholderiales</taxon>
        <taxon>Comamonadaceae</taxon>
        <taxon>Ottowia</taxon>
    </lineage>
</organism>
<sequence length="103" mass="11728">MRHHHHAKREKEPGEPAPWPQPRFDRVTVVLLLVWIAASFGVSWFARDLRQVVIGWPVNFWFVAQGAVLTFLGIVVAYATIRNRQECSDTRDGAQTDTTNESA</sequence>
<proteinExistence type="predicted"/>
<name>A0ABV2QEZ9_9BURK</name>
<evidence type="ECO:0000259" key="3">
    <source>
        <dbReference type="Pfam" id="PF13937"/>
    </source>
</evidence>
<gene>
    <name evidence="4" type="ORF">ABIE13_004596</name>
</gene>
<keyword evidence="2" id="KW-1133">Transmembrane helix</keyword>
<evidence type="ECO:0000313" key="5">
    <source>
        <dbReference type="Proteomes" id="UP001549320"/>
    </source>
</evidence>
<reference evidence="4 5" key="1">
    <citation type="submission" date="2024-06" db="EMBL/GenBank/DDBJ databases">
        <title>Sorghum-associated microbial communities from plants grown in Nebraska, USA.</title>
        <authorList>
            <person name="Schachtman D."/>
        </authorList>
    </citation>
    <scope>NUCLEOTIDE SEQUENCE [LARGE SCALE GENOMIC DNA]</scope>
    <source>
        <strain evidence="4 5">2709</strain>
    </source>
</reference>
<keyword evidence="2" id="KW-0472">Membrane</keyword>
<dbReference type="InterPro" id="IPR019886">
    <property type="entry name" value="Na_symporter_ssu"/>
</dbReference>
<keyword evidence="5" id="KW-1185">Reference proteome</keyword>
<keyword evidence="2" id="KW-0812">Transmembrane</keyword>
<protein>
    <submittedName>
        <fullName evidence="4">Solute:sodium symporter small subunit</fullName>
    </submittedName>
</protein>